<reference evidence="3 4" key="1">
    <citation type="journal article" date="2000" name="Nature">
        <title>Sequence and analysis of chromosome 5 of the plant Arabidopsis thaliana.</title>
        <authorList>
            <consortium name="Kazusa DNA Research Institute"/>
            <consortium name="Cold Spring Harbor and Washington University in St Louis Sequencing Consortium"/>
            <consortium name="European Union Arabidopsis Genome Sequencing Consortium"/>
            <person name="Tabata S."/>
            <person name="Kaneko T."/>
            <person name="Nakamura Y."/>
            <person name="Kotani H."/>
            <person name="Kato T."/>
            <person name="Asamizu E."/>
            <person name="Miyajima N."/>
            <person name="Sasamoto S."/>
            <person name="Kimura T."/>
            <person name="Hosouchi T."/>
            <person name="Kawashima K."/>
            <person name="Kohara M."/>
            <person name="Matsumoto M."/>
            <person name="Matsuno A."/>
            <person name="Muraki A."/>
            <person name="Nakayama S."/>
            <person name="Nakazaki N."/>
            <person name="Naruo K."/>
            <person name="Okumura S."/>
            <person name="Shinpo S."/>
            <person name="Takeuchi C."/>
            <person name="Wada T."/>
            <person name="Watanabe A."/>
            <person name="Yamada M."/>
            <person name="Yasuda M."/>
            <person name="Sato S."/>
            <person name="de la Bastide M."/>
            <person name="Huang E."/>
            <person name="Spiegel L."/>
            <person name="Gnoj L."/>
            <person name="O'Shaughnessy A."/>
            <person name="Preston R."/>
            <person name="Habermann K."/>
            <person name="Murray J."/>
            <person name="Johnson D."/>
            <person name="Rohlfing T."/>
            <person name="Nelson J."/>
            <person name="Stoneking T."/>
            <person name="Pepin K."/>
            <person name="Spieth J."/>
            <person name="Sekhon M."/>
            <person name="Armstrong J."/>
            <person name="Becker M."/>
            <person name="Belter E."/>
            <person name="Cordum H."/>
            <person name="Cordes M."/>
            <person name="Courtney L."/>
            <person name="Courtney W."/>
            <person name="Dante M."/>
            <person name="Du H."/>
            <person name="Edwards J."/>
            <person name="Fryman J."/>
            <person name="Haakensen B."/>
            <person name="Lamar E."/>
            <person name="Latreille P."/>
            <person name="Leonard S."/>
            <person name="Meyer R."/>
            <person name="Mulvaney E."/>
            <person name="Ozersky P."/>
            <person name="Riley A."/>
            <person name="Strowmatt C."/>
            <person name="Wagner-McPherson C."/>
            <person name="Wollam A."/>
            <person name="Yoakum M."/>
            <person name="Bell M."/>
            <person name="Dedhia N."/>
            <person name="Parnell L."/>
            <person name="Shah R."/>
            <person name="Rodriguez M."/>
            <person name="See L.H."/>
            <person name="Vil D."/>
            <person name="Baker J."/>
            <person name="Kirchoff K."/>
            <person name="Toth K."/>
            <person name="King L."/>
            <person name="Bahret A."/>
            <person name="Miller B."/>
            <person name="Marra M."/>
            <person name="Martienssen R."/>
            <person name="McCombie W.R."/>
            <person name="Wilson R.K."/>
            <person name="Murphy G."/>
            <person name="Bancroft I."/>
            <person name="Volckaert G."/>
            <person name="Wambutt R."/>
            <person name="Dusterhoft A."/>
            <person name="Stiekema W."/>
            <person name="Pohl T."/>
            <person name="Entian K.D."/>
            <person name="Terryn N."/>
            <person name="Hartley N."/>
            <person name="Bent E."/>
            <person name="Johnson S."/>
            <person name="Langham S.A."/>
            <person name="McCullagh B."/>
            <person name="Robben J."/>
            <person name="Grymonprez B."/>
            <person name="Zimmermann W."/>
            <person name="Ramsperger U."/>
            <person name="Wedler H."/>
            <person name="Balke K."/>
            <person name="Wedler E."/>
            <person name="Peters S."/>
            <person name="van Staveren M."/>
            <person name="Dirkse W."/>
            <person name="Mooijman P."/>
            <person name="Lankhorst R.K."/>
            <person name="Weitzenegger T."/>
            <person name="Bothe G."/>
            <person name="Rose M."/>
            <person name="Hauf J."/>
            <person name="Berneiser S."/>
            <person name="Hempel S."/>
            <person name="Feldpausch M."/>
            <person name="Lamberth S."/>
            <person name="Villarroel R."/>
            <person name="Gielen J."/>
            <person name="Ardiles W."/>
            <person name="Bents O."/>
            <person name="Lemcke K."/>
            <person name="Kolesov G."/>
            <person name="Mayer K."/>
            <person name="Rudd S."/>
            <person name="Schoof H."/>
            <person name="Schueller C."/>
            <person name="Zaccaria P."/>
            <person name="Mewes H.W."/>
            <person name="Bevan M."/>
            <person name="Fransz P."/>
        </authorList>
    </citation>
    <scope>NUCLEOTIDE SEQUENCE [LARGE SCALE GENOMIC DNA]</scope>
    <source>
        <strain evidence="4">cv. Columbia</strain>
    </source>
</reference>
<feature type="transmembrane region" description="Helical" evidence="1">
    <location>
        <begin position="58"/>
        <end position="80"/>
    </location>
</feature>
<evidence type="ECO:0000313" key="3">
    <source>
        <dbReference type="EMBL" id="ANM69770.1"/>
    </source>
</evidence>
<sequence>MVPSSRTALNTSPKPPVPMRLSFEKLLVAFVISLPVKILDDFPVEFALSISSRSLTMFLWISFLTFWWLCLVPITATAIASVTPTTATAAPSRAKKLKWSTIIWAFEYIFGFSVHPLYLRKQRSSSSFCSVSHGDIYHLIHEHRFRPRLVGSGKHFDLPNKRLQSTSVLQTGSLGNAHCNSSPVSGHFFPGGGTSLFGFSPTKLWYARHPPPLILIV</sequence>
<dbReference type="KEGG" id="ath:AT5G02065"/>
<gene>
    <name evidence="2 3" type="ordered locus">At5g02065</name>
</gene>
<dbReference type="GeneID" id="28720437"/>
<accession>A0A1P8BDX7</accession>
<dbReference type="Proteomes" id="UP000006548">
    <property type="component" value="Chromosome 5"/>
</dbReference>
<keyword evidence="4" id="KW-1185">Reference proteome</keyword>
<keyword evidence="1" id="KW-1133">Transmembrane helix</keyword>
<evidence type="ECO:0000313" key="2">
    <source>
        <dbReference type="Araport" id="AT5G02065"/>
    </source>
</evidence>
<organism evidence="3 4">
    <name type="scientific">Arabidopsis thaliana</name>
    <name type="common">Mouse-ear cress</name>
    <dbReference type="NCBI Taxonomy" id="3702"/>
    <lineage>
        <taxon>Eukaryota</taxon>
        <taxon>Viridiplantae</taxon>
        <taxon>Streptophyta</taxon>
        <taxon>Embryophyta</taxon>
        <taxon>Tracheophyta</taxon>
        <taxon>Spermatophyta</taxon>
        <taxon>Magnoliopsida</taxon>
        <taxon>eudicotyledons</taxon>
        <taxon>Gunneridae</taxon>
        <taxon>Pentapetalae</taxon>
        <taxon>rosids</taxon>
        <taxon>malvids</taxon>
        <taxon>Brassicales</taxon>
        <taxon>Brassicaceae</taxon>
        <taxon>Camelineae</taxon>
        <taxon>Arabidopsis</taxon>
    </lineage>
</organism>
<dbReference type="ExpressionAtlas" id="A0A1P8BDX7">
    <property type="expression patterns" value="baseline and differential"/>
</dbReference>
<dbReference type="AlphaFoldDB" id="A0A1P8BDX7"/>
<reference evidence="4" key="2">
    <citation type="journal article" date="2017" name="Plant J.">
        <title>Araport11: a complete reannotation of the Arabidopsis thaliana reference genome.</title>
        <authorList>
            <person name="Cheng C.Y."/>
            <person name="Krishnakumar V."/>
            <person name="Chan A.P."/>
            <person name="Thibaud-Nissen F."/>
            <person name="Schobel S."/>
            <person name="Town C.D."/>
        </authorList>
    </citation>
    <scope>GENOME REANNOTATION</scope>
    <source>
        <strain evidence="4">cv. Columbia</strain>
    </source>
</reference>
<feature type="transmembrane region" description="Helical" evidence="1">
    <location>
        <begin position="101"/>
        <end position="119"/>
    </location>
</feature>
<evidence type="ECO:0000256" key="1">
    <source>
        <dbReference type="SAM" id="Phobius"/>
    </source>
</evidence>
<dbReference type="TAIR" id="AT5G02065"/>
<keyword evidence="1" id="KW-0472">Membrane</keyword>
<proteinExistence type="predicted"/>
<dbReference type="EMBL" id="CP002688">
    <property type="protein sequence ID" value="ANM69770.1"/>
    <property type="molecule type" value="Genomic_DNA"/>
</dbReference>
<dbReference type="Araport" id="AT5G02065"/>
<dbReference type="RefSeq" id="NP_001331424.1">
    <property type="nucleotide sequence ID" value="NM_001342637.1"/>
</dbReference>
<name>A0A1P8BDX7_ARATH</name>
<dbReference type="InParanoid" id="A0A1P8BDX7"/>
<keyword evidence="1 3" id="KW-0812">Transmembrane</keyword>
<evidence type="ECO:0000313" key="4">
    <source>
        <dbReference type="Proteomes" id="UP000006548"/>
    </source>
</evidence>
<protein>
    <submittedName>
        <fullName evidence="3">Transmembrane protein</fullName>
    </submittedName>
</protein>